<name>A0AAW1XRN0_RUBAR</name>
<dbReference type="PANTHER" id="PTHR21286">
    <property type="entry name" value="NUCLEAR PORE COMPLEX PROTEIN NUP160"/>
    <property type="match status" value="1"/>
</dbReference>
<comment type="caution">
    <text evidence="1">The sequence shown here is derived from an EMBL/GenBank/DDBJ whole genome shotgun (WGS) entry which is preliminary data.</text>
</comment>
<dbReference type="InterPro" id="IPR021717">
    <property type="entry name" value="Nucleoporin_Nup160"/>
</dbReference>
<sequence length="99" mass="11049">MTGATLVRLWVGQVHNDSSIIPLAILCKHNLEISSEAIYVYSLRCNLGVRTVLLLEPSIQNIPMEVDGWIDVKLTSDKICILKSNGLVLHKLLHMNVKT</sequence>
<organism evidence="1 2">
    <name type="scientific">Rubus argutus</name>
    <name type="common">Southern blackberry</name>
    <dbReference type="NCBI Taxonomy" id="59490"/>
    <lineage>
        <taxon>Eukaryota</taxon>
        <taxon>Viridiplantae</taxon>
        <taxon>Streptophyta</taxon>
        <taxon>Embryophyta</taxon>
        <taxon>Tracheophyta</taxon>
        <taxon>Spermatophyta</taxon>
        <taxon>Magnoliopsida</taxon>
        <taxon>eudicotyledons</taxon>
        <taxon>Gunneridae</taxon>
        <taxon>Pentapetalae</taxon>
        <taxon>rosids</taxon>
        <taxon>fabids</taxon>
        <taxon>Rosales</taxon>
        <taxon>Rosaceae</taxon>
        <taxon>Rosoideae</taxon>
        <taxon>Rosoideae incertae sedis</taxon>
        <taxon>Rubus</taxon>
    </lineage>
</organism>
<evidence type="ECO:0000313" key="1">
    <source>
        <dbReference type="EMBL" id="KAK9939368.1"/>
    </source>
</evidence>
<accession>A0AAW1XRN0</accession>
<keyword evidence="2" id="KW-1185">Reference proteome</keyword>
<reference evidence="1 2" key="1">
    <citation type="journal article" date="2023" name="G3 (Bethesda)">
        <title>A chromosome-length genome assembly and annotation of blackberry (Rubus argutus, cv. 'Hillquist').</title>
        <authorList>
            <person name="Bruna T."/>
            <person name="Aryal R."/>
            <person name="Dudchenko O."/>
            <person name="Sargent D.J."/>
            <person name="Mead D."/>
            <person name="Buti M."/>
            <person name="Cavallini A."/>
            <person name="Hytonen T."/>
            <person name="Andres J."/>
            <person name="Pham M."/>
            <person name="Weisz D."/>
            <person name="Mascagni F."/>
            <person name="Usai G."/>
            <person name="Natali L."/>
            <person name="Bassil N."/>
            <person name="Fernandez G.E."/>
            <person name="Lomsadze A."/>
            <person name="Armour M."/>
            <person name="Olukolu B."/>
            <person name="Poorten T."/>
            <person name="Britton C."/>
            <person name="Davik J."/>
            <person name="Ashrafi H."/>
            <person name="Aiden E.L."/>
            <person name="Borodovsky M."/>
            <person name="Worthington M."/>
        </authorList>
    </citation>
    <scope>NUCLEOTIDE SEQUENCE [LARGE SCALE GENOMIC DNA]</scope>
    <source>
        <strain evidence="1">PI 553951</strain>
    </source>
</reference>
<proteinExistence type="predicted"/>
<dbReference type="Proteomes" id="UP001457282">
    <property type="component" value="Unassembled WGS sequence"/>
</dbReference>
<gene>
    <name evidence="1" type="ORF">M0R45_016065</name>
</gene>
<dbReference type="EMBL" id="JBEDUW010000003">
    <property type="protein sequence ID" value="KAK9939368.1"/>
    <property type="molecule type" value="Genomic_DNA"/>
</dbReference>
<dbReference type="PANTHER" id="PTHR21286:SF0">
    <property type="entry name" value="NUCLEAR PORE COMPLEX PROTEIN NUP160"/>
    <property type="match status" value="1"/>
</dbReference>
<evidence type="ECO:0000313" key="2">
    <source>
        <dbReference type="Proteomes" id="UP001457282"/>
    </source>
</evidence>
<dbReference type="AlphaFoldDB" id="A0AAW1XRN0"/>
<protein>
    <submittedName>
        <fullName evidence="1">Uncharacterized protein</fullName>
    </submittedName>
</protein>
<dbReference type="GO" id="GO:0017056">
    <property type="term" value="F:structural constituent of nuclear pore"/>
    <property type="evidence" value="ECO:0007669"/>
    <property type="project" value="TreeGrafter"/>
</dbReference>
<dbReference type="GO" id="GO:0005643">
    <property type="term" value="C:nuclear pore"/>
    <property type="evidence" value="ECO:0007669"/>
    <property type="project" value="UniProtKB-ARBA"/>
</dbReference>